<dbReference type="EMBL" id="DSQF01000017">
    <property type="protein sequence ID" value="HGZ43348.1"/>
    <property type="molecule type" value="Genomic_DNA"/>
</dbReference>
<dbReference type="PANTHER" id="PTHR43104">
    <property type="entry name" value="L-2-HYDROXYGLUTARATE DEHYDROGENASE, MITOCHONDRIAL"/>
    <property type="match status" value="1"/>
</dbReference>
<dbReference type="EC" id="1.1.3.-" evidence="7"/>
<evidence type="ECO:0000313" key="7">
    <source>
        <dbReference type="EMBL" id="HGZ43348.1"/>
    </source>
</evidence>
<dbReference type="PANTHER" id="PTHR43104:SF2">
    <property type="entry name" value="L-2-HYDROXYGLUTARATE DEHYDROGENASE, MITOCHONDRIAL"/>
    <property type="match status" value="1"/>
</dbReference>
<sequence>MPRAAGRWDVAVAGGGIVGLATAHALAARGRSVVVLEAEDLLATHQSARNSGVVHSGLYYRPGSLKARLCAEGRAALEDFCAAEGVAFERCGKLVVASDAREAARLDELERRGRALGLAGLARVGPEGIRAREPHAAGVAGLLVPETGIVDFPGVCAALARRIMAAGGAVETSAAVRGARTEAGALVVETARGPWRARLLVACAGLQADRVARRCGCDPGVTIAPFRGEYRLLREDRRALVRHLIYPVPDPRFPFLGVHLTRRVGGEVEAGPNAVLALARAGYRARDLSLRDTAELIAWPGFARMVAALGARGVAEAWRAASAAAFVRDLRRLVPALEAADLAPARAGVRAQALGRDGALLDDFHVVEAARQIHVLNAPSPAATASLAIGRWIAERAIARLE</sequence>
<keyword evidence="3" id="KW-0274">FAD</keyword>
<comment type="cofactor">
    <cofactor evidence="1">
        <name>FAD</name>
        <dbReference type="ChEBI" id="CHEBI:57692"/>
    </cofactor>
</comment>
<evidence type="ECO:0000256" key="5">
    <source>
        <dbReference type="ARBA" id="ARBA00037941"/>
    </source>
</evidence>
<comment type="similarity">
    <text evidence="5">Belongs to the L2HGDH family.</text>
</comment>
<dbReference type="Gene3D" id="3.30.9.10">
    <property type="entry name" value="D-Amino Acid Oxidase, subunit A, domain 2"/>
    <property type="match status" value="1"/>
</dbReference>
<comment type="caution">
    <text evidence="7">The sequence shown here is derived from an EMBL/GenBank/DDBJ whole genome shotgun (WGS) entry which is preliminary data.</text>
</comment>
<evidence type="ECO:0000259" key="6">
    <source>
        <dbReference type="Pfam" id="PF01266"/>
    </source>
</evidence>
<evidence type="ECO:0000256" key="3">
    <source>
        <dbReference type="ARBA" id="ARBA00022827"/>
    </source>
</evidence>
<gene>
    <name evidence="7" type="primary">lhgO</name>
    <name evidence="7" type="ORF">ENR23_07985</name>
</gene>
<dbReference type="AlphaFoldDB" id="A0A832I2Q0"/>
<keyword evidence="4 7" id="KW-0560">Oxidoreductase</keyword>
<evidence type="ECO:0000256" key="4">
    <source>
        <dbReference type="ARBA" id="ARBA00023002"/>
    </source>
</evidence>
<dbReference type="GO" id="GO:0005737">
    <property type="term" value="C:cytoplasm"/>
    <property type="evidence" value="ECO:0007669"/>
    <property type="project" value="TreeGrafter"/>
</dbReference>
<dbReference type="NCBIfam" id="NF008726">
    <property type="entry name" value="PRK11728.1"/>
    <property type="match status" value="1"/>
</dbReference>
<protein>
    <submittedName>
        <fullName evidence="7">L-2-hydroxyglutarate oxidase</fullName>
        <ecNumber evidence="7">1.1.3.-</ecNumber>
    </submittedName>
</protein>
<feature type="domain" description="FAD dependent oxidoreductase" evidence="6">
    <location>
        <begin position="9"/>
        <end position="396"/>
    </location>
</feature>
<dbReference type="GO" id="GO:0047545">
    <property type="term" value="F:(S)-2-hydroxyglutarate dehydrogenase activity"/>
    <property type="evidence" value="ECO:0007669"/>
    <property type="project" value="TreeGrafter"/>
</dbReference>
<dbReference type="InterPro" id="IPR036188">
    <property type="entry name" value="FAD/NAD-bd_sf"/>
</dbReference>
<name>A0A832I2Q0_UNCEI</name>
<reference evidence="7" key="1">
    <citation type="journal article" date="2020" name="mSystems">
        <title>Genome- and Community-Level Interaction Insights into Carbon Utilization and Element Cycling Functions of Hydrothermarchaeota in Hydrothermal Sediment.</title>
        <authorList>
            <person name="Zhou Z."/>
            <person name="Liu Y."/>
            <person name="Xu W."/>
            <person name="Pan J."/>
            <person name="Luo Z.H."/>
            <person name="Li M."/>
        </authorList>
    </citation>
    <scope>NUCLEOTIDE SEQUENCE [LARGE SCALE GENOMIC DNA]</scope>
    <source>
        <strain evidence="7">SpSt-381</strain>
    </source>
</reference>
<keyword evidence="2" id="KW-0285">Flavoprotein</keyword>
<proteinExistence type="inferred from homology"/>
<evidence type="ECO:0000256" key="2">
    <source>
        <dbReference type="ARBA" id="ARBA00022630"/>
    </source>
</evidence>
<organism evidence="7">
    <name type="scientific">Eiseniibacteriota bacterium</name>
    <dbReference type="NCBI Taxonomy" id="2212470"/>
    <lineage>
        <taxon>Bacteria</taxon>
        <taxon>Candidatus Eiseniibacteriota</taxon>
    </lineage>
</organism>
<dbReference type="SUPFAM" id="SSF51905">
    <property type="entry name" value="FAD/NAD(P)-binding domain"/>
    <property type="match status" value="1"/>
</dbReference>
<dbReference type="InterPro" id="IPR006076">
    <property type="entry name" value="FAD-dep_OxRdtase"/>
</dbReference>
<accession>A0A832I2Q0</accession>
<evidence type="ECO:0000256" key="1">
    <source>
        <dbReference type="ARBA" id="ARBA00001974"/>
    </source>
</evidence>
<dbReference type="Pfam" id="PF01266">
    <property type="entry name" value="DAO"/>
    <property type="match status" value="1"/>
</dbReference>
<dbReference type="Gene3D" id="3.50.50.60">
    <property type="entry name" value="FAD/NAD(P)-binding domain"/>
    <property type="match status" value="1"/>
</dbReference>